<name>A0A514D3V2_9VIRU</name>
<evidence type="ECO:0000256" key="1">
    <source>
        <dbReference type="SAM" id="MobiDB-lite"/>
    </source>
</evidence>
<dbReference type="EMBL" id="MN034002">
    <property type="protein sequence ID" value="QDH88301.1"/>
    <property type="molecule type" value="Genomic_RNA"/>
</dbReference>
<accession>A0A514D3V2</accession>
<organism evidence="2">
    <name type="scientific">Leviviridae sp</name>
    <dbReference type="NCBI Taxonomy" id="2027243"/>
    <lineage>
        <taxon>Viruses</taxon>
        <taxon>Riboviria</taxon>
        <taxon>Orthornavirae</taxon>
        <taxon>Lenarviricota</taxon>
        <taxon>Leviviricetes</taxon>
        <taxon>Norzivirales</taxon>
        <taxon>Fiersviridae</taxon>
    </lineage>
</organism>
<feature type="region of interest" description="Disordered" evidence="1">
    <location>
        <begin position="1"/>
        <end position="29"/>
    </location>
</feature>
<sequence length="155" mass="15739">MTINVTSPVTGTAQTGLTSPTYTLTADTPPNAQSKQWAVTALGGTQTGVDVHGASKPFTLTVSKPANIRIAPIPNPSTGVIGNSPRNVYTVMVRKGVLPLAGQSPQVSVLRVDFSVVAGSDMADAEDVRAAVSLLIGALSQQSAGIGDTLVSAII</sequence>
<gene>
    <name evidence="2" type="ORF">H3RhizoLitter13349_000002</name>
</gene>
<reference evidence="2" key="1">
    <citation type="submission" date="2019-05" db="EMBL/GenBank/DDBJ databases">
        <title>Metatranscriptomic reconstruction reveals RNA viruses with the potential to shape carbon cycling in soil.</title>
        <authorList>
            <person name="Starr E.P."/>
            <person name="Nuccio E."/>
            <person name="Pett-Ridge J."/>
            <person name="Banfield J.F."/>
            <person name="Firestone M.K."/>
        </authorList>
    </citation>
    <scope>NUCLEOTIDE SEQUENCE</scope>
    <source>
        <strain evidence="2">H3_Rhizo_Litter_13_scaffold_349</strain>
    </source>
</reference>
<protein>
    <submittedName>
        <fullName evidence="2">Uncharacterized protein</fullName>
    </submittedName>
</protein>
<proteinExistence type="predicted"/>
<evidence type="ECO:0000313" key="2">
    <source>
        <dbReference type="EMBL" id="QDH88301.1"/>
    </source>
</evidence>